<organism evidence="3 4">
    <name type="scientific">Ricinus communis</name>
    <name type="common">Castor bean</name>
    <dbReference type="NCBI Taxonomy" id="3988"/>
    <lineage>
        <taxon>Eukaryota</taxon>
        <taxon>Viridiplantae</taxon>
        <taxon>Streptophyta</taxon>
        <taxon>Embryophyta</taxon>
        <taxon>Tracheophyta</taxon>
        <taxon>Spermatophyta</taxon>
        <taxon>Magnoliopsida</taxon>
        <taxon>eudicotyledons</taxon>
        <taxon>Gunneridae</taxon>
        <taxon>Pentapetalae</taxon>
        <taxon>rosids</taxon>
        <taxon>fabids</taxon>
        <taxon>Malpighiales</taxon>
        <taxon>Euphorbiaceae</taxon>
        <taxon>Acalyphoideae</taxon>
        <taxon>Acalypheae</taxon>
        <taxon>Ricinus</taxon>
    </lineage>
</organism>
<gene>
    <name evidence="3" type="ORF">RCOM_1860290</name>
</gene>
<name>B9THZ6_RICCO</name>
<evidence type="ECO:0000256" key="1">
    <source>
        <dbReference type="SAM" id="MobiDB-lite"/>
    </source>
</evidence>
<feature type="region of interest" description="Disordered" evidence="1">
    <location>
        <begin position="124"/>
        <end position="143"/>
    </location>
</feature>
<evidence type="ECO:0000313" key="3">
    <source>
        <dbReference type="EMBL" id="EEF24518.1"/>
    </source>
</evidence>
<dbReference type="InParanoid" id="B9THZ6"/>
<dbReference type="EMBL" id="EQ982009">
    <property type="protein sequence ID" value="EEF24518.1"/>
    <property type="molecule type" value="Genomic_DNA"/>
</dbReference>
<reference evidence="4" key="1">
    <citation type="journal article" date="2010" name="Nat. Biotechnol.">
        <title>Draft genome sequence of the oilseed species Ricinus communis.</title>
        <authorList>
            <person name="Chan A.P."/>
            <person name="Crabtree J."/>
            <person name="Zhao Q."/>
            <person name="Lorenzi H."/>
            <person name="Orvis J."/>
            <person name="Puiu D."/>
            <person name="Melake-Berhan A."/>
            <person name="Jones K.M."/>
            <person name="Redman J."/>
            <person name="Chen G."/>
            <person name="Cahoon E.B."/>
            <person name="Gedil M."/>
            <person name="Stanke M."/>
            <person name="Haas B.J."/>
            <person name="Wortman J.R."/>
            <person name="Fraser-Liggett C.M."/>
            <person name="Ravel J."/>
            <person name="Rabinowicz P.D."/>
        </authorList>
    </citation>
    <scope>NUCLEOTIDE SEQUENCE [LARGE SCALE GENOMIC DNA]</scope>
    <source>
        <strain evidence="4">cv. Hale</strain>
    </source>
</reference>
<proteinExistence type="predicted"/>
<feature type="domain" description="Wadjet protein JetD C-terminal" evidence="2">
    <location>
        <begin position="3"/>
        <end position="118"/>
    </location>
</feature>
<dbReference type="InterPro" id="IPR024534">
    <property type="entry name" value="JetD_C"/>
</dbReference>
<protein>
    <recommendedName>
        <fullName evidence="2">Wadjet protein JetD C-terminal domain-containing protein</fullName>
    </recommendedName>
</protein>
<dbReference type="AlphaFoldDB" id="B9THZ6"/>
<dbReference type="Proteomes" id="UP000008311">
    <property type="component" value="Unassembled WGS sequence"/>
</dbReference>
<dbReference type="Pfam" id="PF09983">
    <property type="entry name" value="JetD_C"/>
    <property type="match status" value="1"/>
</dbReference>
<evidence type="ECO:0000259" key="2">
    <source>
        <dbReference type="Pfam" id="PF09983"/>
    </source>
</evidence>
<keyword evidence="4" id="KW-1185">Reference proteome</keyword>
<accession>B9THZ6</accession>
<sequence>MDGSVAFMRLGNAVSLLAEFPWVYGPKMVYWGDIDTHGYAIMNRARTRFPDLVSVMMDKETFLEYRELWVEEAAQAPEAELPLLTEEEMVVFRGLKDGLWGSQLRLEQERISWEKAINKIRKVSAPQHGSPDLEETNTADGNTCKLTTTIPAF</sequence>
<evidence type="ECO:0000313" key="4">
    <source>
        <dbReference type="Proteomes" id="UP000008311"/>
    </source>
</evidence>